<comment type="caution">
    <text evidence="2">The sequence shown here is derived from an EMBL/GenBank/DDBJ whole genome shotgun (WGS) entry which is preliminary data.</text>
</comment>
<sequence length="439" mass="50741">MGKNEHQSRSELSIFGNDQENNLEEVLEPAPECCIYRVPQYLRKINEEAYTPKLISIGPLHYGRNELMGMERQKTRLLSKFRDRVGAQKLEEFKTCIQNQEQHIRSHYSVTSNLQSSKYVAMILRDAVSIIELFLRKYNNTKDFLLEVPLTIRITVDLLLLENQVPYCVLNYLYTIAFPERNPPFSSLPHNFFSFIINIFDNRQLNISADRQPQVKHFTDFLRCALVRNVQPALQSNRESILDLPNATKLKGSGLKFRGIKEKCFLDISLVKREHGKWLSWYQVNEVQIPHIKIYDETEGIFRNIIALEMFHYSTQTYITNYAVMMDYLIDTAKDVDLLVEKEIIVNCVGDNEAVAKMFNSLCSNVPATGSRYYDTVEKMKAHYKYPLNHLKATLKSVYFGNLWTGTATVAAALLLILTAIQTICSILQVNEIFKHNGN</sequence>
<proteinExistence type="predicted"/>
<dbReference type="Proteomes" id="UP001280121">
    <property type="component" value="Unassembled WGS sequence"/>
</dbReference>
<keyword evidence="1" id="KW-1133">Transmembrane helix</keyword>
<evidence type="ECO:0000313" key="3">
    <source>
        <dbReference type="Proteomes" id="UP001280121"/>
    </source>
</evidence>
<evidence type="ECO:0000313" key="2">
    <source>
        <dbReference type="EMBL" id="KAK2650741.1"/>
    </source>
</evidence>
<keyword evidence="3" id="KW-1185">Reference proteome</keyword>
<dbReference type="EMBL" id="JANJYI010000005">
    <property type="protein sequence ID" value="KAK2650741.1"/>
    <property type="molecule type" value="Genomic_DNA"/>
</dbReference>
<keyword evidence="1" id="KW-0472">Membrane</keyword>
<dbReference type="AlphaFoldDB" id="A0AAD9UA57"/>
<dbReference type="Pfam" id="PF03140">
    <property type="entry name" value="DUF247"/>
    <property type="match status" value="1"/>
</dbReference>
<feature type="transmembrane region" description="Helical" evidence="1">
    <location>
        <begin position="403"/>
        <end position="428"/>
    </location>
</feature>
<protein>
    <submittedName>
        <fullName evidence="2">Uncharacterized protein</fullName>
    </submittedName>
</protein>
<reference evidence="2" key="1">
    <citation type="journal article" date="2023" name="Plant J.">
        <title>Genome sequences and population genomics provide insights into the demographic history, inbreeding, and mutation load of two 'living fossil' tree species of Dipteronia.</title>
        <authorList>
            <person name="Feng Y."/>
            <person name="Comes H.P."/>
            <person name="Chen J."/>
            <person name="Zhu S."/>
            <person name="Lu R."/>
            <person name="Zhang X."/>
            <person name="Li P."/>
            <person name="Qiu J."/>
            <person name="Olsen K.M."/>
            <person name="Qiu Y."/>
        </authorList>
    </citation>
    <scope>NUCLEOTIDE SEQUENCE</scope>
    <source>
        <strain evidence="2">KIB01</strain>
    </source>
</reference>
<name>A0AAD9UA57_9ROSI</name>
<accession>A0AAD9UA57</accession>
<gene>
    <name evidence="2" type="ORF">Ddye_018230</name>
</gene>
<dbReference type="PANTHER" id="PTHR31170:SF9">
    <property type="entry name" value="PROTEIN, PUTATIVE (DUF247)-RELATED"/>
    <property type="match status" value="1"/>
</dbReference>
<keyword evidence="1" id="KW-0812">Transmembrane</keyword>
<dbReference type="InterPro" id="IPR004158">
    <property type="entry name" value="DUF247_pln"/>
</dbReference>
<dbReference type="PANTHER" id="PTHR31170">
    <property type="entry name" value="BNAC04G53230D PROTEIN"/>
    <property type="match status" value="1"/>
</dbReference>
<organism evidence="2 3">
    <name type="scientific">Dipteronia dyeriana</name>
    <dbReference type="NCBI Taxonomy" id="168575"/>
    <lineage>
        <taxon>Eukaryota</taxon>
        <taxon>Viridiplantae</taxon>
        <taxon>Streptophyta</taxon>
        <taxon>Embryophyta</taxon>
        <taxon>Tracheophyta</taxon>
        <taxon>Spermatophyta</taxon>
        <taxon>Magnoliopsida</taxon>
        <taxon>eudicotyledons</taxon>
        <taxon>Gunneridae</taxon>
        <taxon>Pentapetalae</taxon>
        <taxon>rosids</taxon>
        <taxon>malvids</taxon>
        <taxon>Sapindales</taxon>
        <taxon>Sapindaceae</taxon>
        <taxon>Hippocastanoideae</taxon>
        <taxon>Acereae</taxon>
        <taxon>Dipteronia</taxon>
    </lineage>
</organism>
<evidence type="ECO:0000256" key="1">
    <source>
        <dbReference type="SAM" id="Phobius"/>
    </source>
</evidence>